<dbReference type="Proteomes" id="UP000663856">
    <property type="component" value="Unassembled WGS sequence"/>
</dbReference>
<dbReference type="AlphaFoldDB" id="A0A819YS29"/>
<comment type="caution">
    <text evidence="2">The sequence shown here is derived from an EMBL/GenBank/DDBJ whole genome shotgun (WGS) entry which is preliminary data.</text>
</comment>
<gene>
    <name evidence="2" type="ORF">OVN521_LOCUS23703</name>
    <name evidence="1" type="ORF">WKI299_LOCUS2517</name>
</gene>
<organism evidence="2 3">
    <name type="scientific">Rotaria magnacalcarata</name>
    <dbReference type="NCBI Taxonomy" id="392030"/>
    <lineage>
        <taxon>Eukaryota</taxon>
        <taxon>Metazoa</taxon>
        <taxon>Spiralia</taxon>
        <taxon>Gnathifera</taxon>
        <taxon>Rotifera</taxon>
        <taxon>Eurotatoria</taxon>
        <taxon>Bdelloidea</taxon>
        <taxon>Philodinida</taxon>
        <taxon>Philodinidae</taxon>
        <taxon>Rotaria</taxon>
    </lineage>
</organism>
<evidence type="ECO:0000313" key="1">
    <source>
        <dbReference type="EMBL" id="CAF1954147.1"/>
    </source>
</evidence>
<dbReference type="Proteomes" id="UP000663866">
    <property type="component" value="Unassembled WGS sequence"/>
</dbReference>
<dbReference type="Gene3D" id="3.40.50.300">
    <property type="entry name" value="P-loop containing nucleotide triphosphate hydrolases"/>
    <property type="match status" value="1"/>
</dbReference>
<dbReference type="EMBL" id="CAJOBG010005439">
    <property type="protein sequence ID" value="CAF4153015.1"/>
    <property type="molecule type" value="Genomic_DNA"/>
</dbReference>
<protein>
    <submittedName>
        <fullName evidence="2">Uncharacterized protein</fullName>
    </submittedName>
</protein>
<sequence>MTRSAEFTDKLQQNVDIYGTLKSELETLRAKFPQQFPKPIYVLSSVDLNMKDQWKERLIQAKYNESGERIILIPCYVGNSLWVGVIIKFTADEHIEQAEFFDQVMESGFIPNTFQEQFAEVYQGCNLRSGDCKKHTDQTQSARFTIEKLLSAVEEGKNSELEGECPITKENPMNPYNDFSSMPSCAERSINSLLYHLSLKLASKVLLSDNTSVVFDQTETEIEKEFQFLKERLKIEESKYAKVHDLVENCFIYAKNKNWKVSMTMLRKILKQISPLDITEMFRIIEKVNDAAKLLKDQSVILFLGGTGSGKSTTIHFLAGSKMIETKMKGLNHIAVDLASVKNPDLKNITISPFAQSETRYITPVRVNFKDVGAFSKGSVVLCDSPGFEDTSGSEVDIANGIGIVRAIKGCQSVRPVIFVSYKNIGNQFERLKSLAHMLVGLIPTIEDNRNAFSYIFTKNK</sequence>
<proteinExistence type="predicted"/>
<dbReference type="SUPFAM" id="SSF52540">
    <property type="entry name" value="P-loop containing nucleoside triphosphate hydrolases"/>
    <property type="match status" value="1"/>
</dbReference>
<dbReference type="EMBL" id="CAJNRF010000293">
    <property type="protein sequence ID" value="CAF1954147.1"/>
    <property type="molecule type" value="Genomic_DNA"/>
</dbReference>
<evidence type="ECO:0000313" key="2">
    <source>
        <dbReference type="EMBL" id="CAF4153015.1"/>
    </source>
</evidence>
<name>A0A819YS29_9BILA</name>
<accession>A0A819YS29</accession>
<evidence type="ECO:0000313" key="3">
    <source>
        <dbReference type="Proteomes" id="UP000663866"/>
    </source>
</evidence>
<dbReference type="InterPro" id="IPR027417">
    <property type="entry name" value="P-loop_NTPase"/>
</dbReference>
<keyword evidence="3" id="KW-1185">Reference proteome</keyword>
<reference evidence="2" key="1">
    <citation type="submission" date="2021-02" db="EMBL/GenBank/DDBJ databases">
        <authorList>
            <person name="Nowell W R."/>
        </authorList>
    </citation>
    <scope>NUCLEOTIDE SEQUENCE</scope>
</reference>